<keyword evidence="3" id="KW-0804">Transcription</keyword>
<evidence type="ECO:0000313" key="5">
    <source>
        <dbReference type="EMBL" id="MFC3204755.1"/>
    </source>
</evidence>
<name>A0ABV7K401_9HYPH</name>
<dbReference type="SMART" id="SM00354">
    <property type="entry name" value="HTH_LACI"/>
    <property type="match status" value="1"/>
</dbReference>
<sequence>MKAVSGRSPRRPEGLVGLQDVARAANVSIASVSRVINGTAKVSEVVRQRVERACAELGYVPNGAARALSSRRTRAVGAVVPAIENSGFAITIGALQSRLEQAGYTLLLANSGYDPEVELRMVTALLTQGVDGLVLVGHRHDPRLMPMLKRMGVVFVETWTLASDRPCVGFDNEKAARQITEYLVSLGHTSISTIAGRTQFNDRSASRIASMEAFLNQRGLKLHSERLVEHPYRILDGRLAMRSLLSSADRPTAVVCGNDQLAFGALIEAASLGVDVPGEISITGFNDLDYAAHLDPPLTTLRVPVEQMGAMAGDYIVSSLQGEPVAAVAEIDVSLIVRGSTAPPPARRSTT</sequence>
<dbReference type="SUPFAM" id="SSF47413">
    <property type="entry name" value="lambda repressor-like DNA-binding domains"/>
    <property type="match status" value="1"/>
</dbReference>
<evidence type="ECO:0000256" key="2">
    <source>
        <dbReference type="ARBA" id="ARBA00023125"/>
    </source>
</evidence>
<proteinExistence type="predicted"/>
<evidence type="ECO:0000313" key="6">
    <source>
        <dbReference type="Proteomes" id="UP001595583"/>
    </source>
</evidence>
<dbReference type="PANTHER" id="PTHR30146:SF138">
    <property type="entry name" value="TRANSCRIPTIONAL REGULATORY PROTEIN"/>
    <property type="match status" value="1"/>
</dbReference>
<dbReference type="SUPFAM" id="SSF53822">
    <property type="entry name" value="Periplasmic binding protein-like I"/>
    <property type="match status" value="1"/>
</dbReference>
<dbReference type="InterPro" id="IPR000843">
    <property type="entry name" value="HTH_LacI"/>
</dbReference>
<dbReference type="EMBL" id="JBHRTK010000001">
    <property type="protein sequence ID" value="MFC3204755.1"/>
    <property type="molecule type" value="Genomic_DNA"/>
</dbReference>
<evidence type="ECO:0000259" key="4">
    <source>
        <dbReference type="PROSITE" id="PS50932"/>
    </source>
</evidence>
<accession>A0ABV7K401</accession>
<protein>
    <submittedName>
        <fullName evidence="5">LacI family DNA-binding transcriptional regulator</fullName>
    </submittedName>
</protein>
<dbReference type="GO" id="GO:0003677">
    <property type="term" value="F:DNA binding"/>
    <property type="evidence" value="ECO:0007669"/>
    <property type="project" value="UniProtKB-KW"/>
</dbReference>
<dbReference type="Gene3D" id="1.10.260.40">
    <property type="entry name" value="lambda repressor-like DNA-binding domains"/>
    <property type="match status" value="1"/>
</dbReference>
<dbReference type="PROSITE" id="PS00356">
    <property type="entry name" value="HTH_LACI_1"/>
    <property type="match status" value="1"/>
</dbReference>
<dbReference type="PROSITE" id="PS50932">
    <property type="entry name" value="HTH_LACI_2"/>
    <property type="match status" value="1"/>
</dbReference>
<evidence type="ECO:0000256" key="3">
    <source>
        <dbReference type="ARBA" id="ARBA00023163"/>
    </source>
</evidence>
<evidence type="ECO:0000256" key="1">
    <source>
        <dbReference type="ARBA" id="ARBA00023015"/>
    </source>
</evidence>
<dbReference type="Proteomes" id="UP001595583">
    <property type="component" value="Unassembled WGS sequence"/>
</dbReference>
<comment type="caution">
    <text evidence="5">The sequence shown here is derived from an EMBL/GenBank/DDBJ whole genome shotgun (WGS) entry which is preliminary data.</text>
</comment>
<dbReference type="InterPro" id="IPR010982">
    <property type="entry name" value="Lambda_DNA-bd_dom_sf"/>
</dbReference>
<gene>
    <name evidence="5" type="ORF">ACFOHJ_00840</name>
</gene>
<dbReference type="InterPro" id="IPR028082">
    <property type="entry name" value="Peripla_BP_I"/>
</dbReference>
<keyword evidence="6" id="KW-1185">Reference proteome</keyword>
<dbReference type="CDD" id="cd01392">
    <property type="entry name" value="HTH_LacI"/>
    <property type="match status" value="1"/>
</dbReference>
<dbReference type="Gene3D" id="3.40.50.2300">
    <property type="match status" value="2"/>
</dbReference>
<organism evidence="5 6">
    <name type="scientific">Aquamicrobium soli</name>
    <dbReference type="NCBI Taxonomy" id="1811518"/>
    <lineage>
        <taxon>Bacteria</taxon>
        <taxon>Pseudomonadati</taxon>
        <taxon>Pseudomonadota</taxon>
        <taxon>Alphaproteobacteria</taxon>
        <taxon>Hyphomicrobiales</taxon>
        <taxon>Phyllobacteriaceae</taxon>
        <taxon>Aquamicrobium</taxon>
    </lineage>
</organism>
<dbReference type="RefSeq" id="WP_378217520.1">
    <property type="nucleotide sequence ID" value="NZ_JBHRTK010000001.1"/>
</dbReference>
<keyword evidence="2 5" id="KW-0238">DNA-binding</keyword>
<dbReference type="Pfam" id="PF00356">
    <property type="entry name" value="LacI"/>
    <property type="match status" value="1"/>
</dbReference>
<feature type="domain" description="HTH lacI-type" evidence="4">
    <location>
        <begin position="16"/>
        <end position="70"/>
    </location>
</feature>
<dbReference type="InterPro" id="IPR001761">
    <property type="entry name" value="Peripla_BP/Lac1_sug-bd_dom"/>
</dbReference>
<dbReference type="PANTHER" id="PTHR30146">
    <property type="entry name" value="LACI-RELATED TRANSCRIPTIONAL REPRESSOR"/>
    <property type="match status" value="1"/>
</dbReference>
<reference evidence="6" key="1">
    <citation type="journal article" date="2019" name="Int. J. Syst. Evol. Microbiol.">
        <title>The Global Catalogue of Microorganisms (GCM) 10K type strain sequencing project: providing services to taxonomists for standard genome sequencing and annotation.</title>
        <authorList>
            <consortium name="The Broad Institute Genomics Platform"/>
            <consortium name="The Broad Institute Genome Sequencing Center for Infectious Disease"/>
            <person name="Wu L."/>
            <person name="Ma J."/>
        </authorList>
    </citation>
    <scope>NUCLEOTIDE SEQUENCE [LARGE SCALE GENOMIC DNA]</scope>
    <source>
        <strain evidence="6">KCTC 52165</strain>
    </source>
</reference>
<dbReference type="CDD" id="cd06273">
    <property type="entry name" value="PBP1_LacI-like"/>
    <property type="match status" value="1"/>
</dbReference>
<keyword evidence="1" id="KW-0805">Transcription regulation</keyword>
<dbReference type="Pfam" id="PF00532">
    <property type="entry name" value="Peripla_BP_1"/>
    <property type="match status" value="1"/>
</dbReference>